<evidence type="ECO:0000313" key="1">
    <source>
        <dbReference type="EMBL" id="SIT24970.1"/>
    </source>
</evidence>
<dbReference type="KEGG" id="fln:FLA_2171"/>
<accession>A0A173MF10</accession>
<keyword evidence="2" id="KW-1185">Reference proteome</keyword>
<evidence type="ECO:0000313" key="2">
    <source>
        <dbReference type="Proteomes" id="UP000186917"/>
    </source>
</evidence>
<organism evidence="1 2">
    <name type="scientific">Filimonas lacunae</name>
    <dbReference type="NCBI Taxonomy" id="477680"/>
    <lineage>
        <taxon>Bacteria</taxon>
        <taxon>Pseudomonadati</taxon>
        <taxon>Bacteroidota</taxon>
        <taxon>Chitinophagia</taxon>
        <taxon>Chitinophagales</taxon>
        <taxon>Chitinophagaceae</taxon>
        <taxon>Filimonas</taxon>
    </lineage>
</organism>
<dbReference type="NCBIfam" id="TIGR03519">
    <property type="entry name" value="T9SS_PorP_fam"/>
    <property type="match status" value="1"/>
</dbReference>
<dbReference type="Pfam" id="PF11751">
    <property type="entry name" value="PorP_SprF"/>
    <property type="match status" value="1"/>
</dbReference>
<dbReference type="AlphaFoldDB" id="A0A173MF10"/>
<dbReference type="RefSeq" id="WP_076380414.1">
    <property type="nucleotide sequence ID" value="NZ_AP017422.1"/>
</dbReference>
<dbReference type="Proteomes" id="UP000186917">
    <property type="component" value="Unassembled WGS sequence"/>
</dbReference>
<name>A0A173MF10_9BACT</name>
<reference evidence="2" key="1">
    <citation type="submission" date="2017-01" db="EMBL/GenBank/DDBJ databases">
        <authorList>
            <person name="Varghese N."/>
            <person name="Submissions S."/>
        </authorList>
    </citation>
    <scope>NUCLEOTIDE SEQUENCE [LARGE SCALE GENOMIC DNA]</scope>
    <source>
        <strain evidence="2">DSM 21054</strain>
    </source>
</reference>
<sequence>MKKQFIGLTIVCSVLFAHSGKAQLYYNNAVAHYYRNNYLANPAYAGAHDNPFVYALANRSWIGFDGAPTLMQLTGDMGFGKNSAAGLQLTNDKSGVLRRTSAKVSYGYKIKLSGKEQIRLGFSLATYKQQLDGAAIIDGGAVDNGAKQFNQKGWQVDGDFGAVYELKGFSFSATGFNLRQWFPKVTGNDIDMETMNVMTSYAWKPEGNNEYEIKPLLSGRFFTKRSWILAAGTQFTYDQTFHASAIWQNTGSICGTLGLLLKNFGELNLSYVSNNKQGYGQQYEVGVGIGLKSKKENAE</sequence>
<dbReference type="InterPro" id="IPR019861">
    <property type="entry name" value="PorP/SprF_Bacteroidetes"/>
</dbReference>
<proteinExistence type="predicted"/>
<gene>
    <name evidence="1" type="ORF">SAMN05421788_106218</name>
</gene>
<protein>
    <submittedName>
        <fullName evidence="1">Type IX secretion system membrane protein, PorP/SprF family</fullName>
    </submittedName>
</protein>
<dbReference type="STRING" id="477680.SAMN05421788_106218"/>
<dbReference type="EMBL" id="FTOR01000006">
    <property type="protein sequence ID" value="SIT24970.1"/>
    <property type="molecule type" value="Genomic_DNA"/>
</dbReference>